<dbReference type="EMBL" id="KV428226">
    <property type="protein sequence ID" value="KZT33664.1"/>
    <property type="molecule type" value="Genomic_DNA"/>
</dbReference>
<dbReference type="GO" id="GO:0016567">
    <property type="term" value="P:protein ubiquitination"/>
    <property type="evidence" value="ECO:0007669"/>
    <property type="project" value="InterPro"/>
</dbReference>
<dbReference type="Gene3D" id="1.20.120.1750">
    <property type="match status" value="1"/>
</dbReference>
<evidence type="ECO:0000256" key="1">
    <source>
        <dbReference type="ARBA" id="ARBA00001798"/>
    </source>
</evidence>
<evidence type="ECO:0000256" key="4">
    <source>
        <dbReference type="ARBA" id="ARBA00022723"/>
    </source>
</evidence>
<evidence type="ECO:0000259" key="10">
    <source>
        <dbReference type="PROSITE" id="PS50089"/>
    </source>
</evidence>
<accession>A0A165YVT9</accession>
<dbReference type="Gene3D" id="3.30.40.10">
    <property type="entry name" value="Zinc/RING finger domain, C3HC4 (zinc finger)"/>
    <property type="match status" value="1"/>
</dbReference>
<dbReference type="AlphaFoldDB" id="A0A165YVT9"/>
<dbReference type="STRING" id="1314776.A0A165YVT9"/>
<evidence type="ECO:0000256" key="2">
    <source>
        <dbReference type="ARBA" id="ARBA00012251"/>
    </source>
</evidence>
<dbReference type="PROSITE" id="PS51873">
    <property type="entry name" value="TRIAD"/>
    <property type="match status" value="1"/>
</dbReference>
<dbReference type="PROSITE" id="PS50089">
    <property type="entry name" value="ZF_RING_2"/>
    <property type="match status" value="1"/>
</dbReference>
<keyword evidence="3" id="KW-0808">Transferase</keyword>
<dbReference type="Pfam" id="PF13639">
    <property type="entry name" value="zf-RING_2"/>
    <property type="match status" value="1"/>
</dbReference>
<dbReference type="InterPro" id="IPR001841">
    <property type="entry name" value="Znf_RING"/>
</dbReference>
<name>A0A165YVT9_9AGAM</name>
<evidence type="ECO:0000313" key="12">
    <source>
        <dbReference type="EMBL" id="KZT33664.1"/>
    </source>
</evidence>
<protein>
    <recommendedName>
        <fullName evidence="2">RBR-type E3 ubiquitin transferase</fullName>
        <ecNumber evidence="2">2.3.2.31</ecNumber>
    </recommendedName>
</protein>
<dbReference type="PANTHER" id="PTHR11685">
    <property type="entry name" value="RBR FAMILY RING FINGER AND IBR DOMAIN-CONTAINING"/>
    <property type="match status" value="1"/>
</dbReference>
<evidence type="ECO:0000256" key="9">
    <source>
        <dbReference type="PROSITE-ProRule" id="PRU00175"/>
    </source>
</evidence>
<organism evidence="12 13">
    <name type="scientific">Sistotremastrum suecicum HHB10207 ss-3</name>
    <dbReference type="NCBI Taxonomy" id="1314776"/>
    <lineage>
        <taxon>Eukaryota</taxon>
        <taxon>Fungi</taxon>
        <taxon>Dikarya</taxon>
        <taxon>Basidiomycota</taxon>
        <taxon>Agaricomycotina</taxon>
        <taxon>Agaricomycetes</taxon>
        <taxon>Sistotremastrales</taxon>
        <taxon>Sistotremastraceae</taxon>
        <taxon>Sistotremastrum</taxon>
    </lineage>
</organism>
<keyword evidence="13" id="KW-1185">Reference proteome</keyword>
<evidence type="ECO:0000259" key="11">
    <source>
        <dbReference type="PROSITE" id="PS51873"/>
    </source>
</evidence>
<proteinExistence type="predicted"/>
<evidence type="ECO:0000256" key="3">
    <source>
        <dbReference type="ARBA" id="ARBA00022679"/>
    </source>
</evidence>
<dbReference type="Pfam" id="PF22191">
    <property type="entry name" value="IBR_1"/>
    <property type="match status" value="1"/>
</dbReference>
<dbReference type="OrthoDB" id="1431934at2759"/>
<keyword evidence="4" id="KW-0479">Metal-binding</keyword>
<dbReference type="Proteomes" id="UP000076798">
    <property type="component" value="Unassembled WGS sequence"/>
</dbReference>
<keyword evidence="8" id="KW-0862">Zinc</keyword>
<dbReference type="InterPro" id="IPR017907">
    <property type="entry name" value="Znf_RING_CS"/>
</dbReference>
<reference evidence="12 13" key="1">
    <citation type="journal article" date="2016" name="Mol. Biol. Evol.">
        <title>Comparative Genomics of Early-Diverging Mushroom-Forming Fungi Provides Insights into the Origins of Lignocellulose Decay Capabilities.</title>
        <authorList>
            <person name="Nagy L.G."/>
            <person name="Riley R."/>
            <person name="Tritt A."/>
            <person name="Adam C."/>
            <person name="Daum C."/>
            <person name="Floudas D."/>
            <person name="Sun H."/>
            <person name="Yadav J.S."/>
            <person name="Pangilinan J."/>
            <person name="Larsson K.H."/>
            <person name="Matsuura K."/>
            <person name="Barry K."/>
            <person name="Labutti K."/>
            <person name="Kuo R."/>
            <person name="Ohm R.A."/>
            <person name="Bhattacharya S.S."/>
            <person name="Shirouzu T."/>
            <person name="Yoshinaga Y."/>
            <person name="Martin F.M."/>
            <person name="Grigoriev I.V."/>
            <person name="Hibbett D.S."/>
        </authorList>
    </citation>
    <scope>NUCLEOTIDE SEQUENCE [LARGE SCALE GENOMIC DNA]</scope>
    <source>
        <strain evidence="12 13">HHB10207 ss-3</strain>
    </source>
</reference>
<comment type="catalytic activity">
    <reaction evidence="1">
        <text>[E2 ubiquitin-conjugating enzyme]-S-ubiquitinyl-L-cysteine + [acceptor protein]-L-lysine = [E2 ubiquitin-conjugating enzyme]-L-cysteine + [acceptor protein]-N(6)-ubiquitinyl-L-lysine.</text>
        <dbReference type="EC" id="2.3.2.31"/>
    </reaction>
</comment>
<evidence type="ECO:0000313" key="13">
    <source>
        <dbReference type="Proteomes" id="UP000076798"/>
    </source>
</evidence>
<gene>
    <name evidence="12" type="ORF">SISSUDRAFT_992819</name>
</gene>
<dbReference type="InterPro" id="IPR013083">
    <property type="entry name" value="Znf_RING/FYVE/PHD"/>
</dbReference>
<evidence type="ECO:0000256" key="6">
    <source>
        <dbReference type="ARBA" id="ARBA00022771"/>
    </source>
</evidence>
<dbReference type="InterPro" id="IPR031127">
    <property type="entry name" value="E3_UB_ligase_RBR"/>
</dbReference>
<dbReference type="InterPro" id="IPR002867">
    <property type="entry name" value="IBR_dom"/>
</dbReference>
<keyword evidence="5" id="KW-0677">Repeat</keyword>
<evidence type="ECO:0000256" key="7">
    <source>
        <dbReference type="ARBA" id="ARBA00022786"/>
    </source>
</evidence>
<sequence length="293" mass="32855">MLLWQLLAEENAVQDAIELHHVIDFDGNVGQQLQILNEEAHRASPVQIVPEEEPEVLSDTPKFSCNVCLDEHPLEDVAVVEGCGHEFCRDCMKDFIESKLSDGQYPVMCPICQASRDNTGAPRGYVGRYLIDQLGFTQEQYNKWIELELNQHSMTLECRRCGSSSLVSREDFISAEIFHCPSSECDHVWCKRCGKTIEAAEDDEDDDVSHSCDGSTEFARLMSHSGWKACPGCETPIEKTEGCNHITCQVSGCNTHFCYKCGETIIRSTDNTEISAAWRSHFSADCPLYGMPL</sequence>
<dbReference type="SMART" id="SM00184">
    <property type="entry name" value="RING"/>
    <property type="match status" value="2"/>
</dbReference>
<dbReference type="InterPro" id="IPR044066">
    <property type="entry name" value="TRIAD_supradom"/>
</dbReference>
<keyword evidence="6 9" id="KW-0863">Zinc-finger</keyword>
<dbReference type="GO" id="GO:0008270">
    <property type="term" value="F:zinc ion binding"/>
    <property type="evidence" value="ECO:0007669"/>
    <property type="project" value="UniProtKB-KW"/>
</dbReference>
<dbReference type="SUPFAM" id="SSF57850">
    <property type="entry name" value="RING/U-box"/>
    <property type="match status" value="2"/>
</dbReference>
<dbReference type="EC" id="2.3.2.31" evidence="2"/>
<dbReference type="GO" id="GO:0061630">
    <property type="term" value="F:ubiquitin protein ligase activity"/>
    <property type="evidence" value="ECO:0007669"/>
    <property type="project" value="UniProtKB-EC"/>
</dbReference>
<evidence type="ECO:0000256" key="8">
    <source>
        <dbReference type="ARBA" id="ARBA00022833"/>
    </source>
</evidence>
<feature type="domain" description="RING-type" evidence="10">
    <location>
        <begin position="65"/>
        <end position="113"/>
    </location>
</feature>
<dbReference type="CDD" id="cd22584">
    <property type="entry name" value="Rcat_RBR_unk"/>
    <property type="match status" value="1"/>
</dbReference>
<dbReference type="SMART" id="SM00647">
    <property type="entry name" value="IBR"/>
    <property type="match status" value="1"/>
</dbReference>
<dbReference type="PROSITE" id="PS00518">
    <property type="entry name" value="ZF_RING_1"/>
    <property type="match status" value="1"/>
</dbReference>
<evidence type="ECO:0000256" key="5">
    <source>
        <dbReference type="ARBA" id="ARBA00022737"/>
    </source>
</evidence>
<feature type="domain" description="RING-type" evidence="11">
    <location>
        <begin position="61"/>
        <end position="281"/>
    </location>
</feature>
<keyword evidence="7" id="KW-0833">Ubl conjugation pathway</keyword>